<feature type="coiled-coil region" evidence="1">
    <location>
        <begin position="644"/>
        <end position="690"/>
    </location>
</feature>
<dbReference type="EMBL" id="QRVP01000014">
    <property type="protein sequence ID" value="RGS53592.1"/>
    <property type="molecule type" value="Genomic_DNA"/>
</dbReference>
<gene>
    <name evidence="2" type="ORF">DWX87_14505</name>
</gene>
<reference evidence="2 3" key="1">
    <citation type="submission" date="2018-08" db="EMBL/GenBank/DDBJ databases">
        <title>A genome reference for cultivated species of the human gut microbiota.</title>
        <authorList>
            <person name="Zou Y."/>
            <person name="Xue W."/>
            <person name="Luo G."/>
        </authorList>
    </citation>
    <scope>NUCLEOTIDE SEQUENCE [LARGE SCALE GENOMIC DNA]</scope>
    <source>
        <strain evidence="2 3">AF21-53</strain>
    </source>
</reference>
<keyword evidence="1" id="KW-0175">Coiled coil</keyword>
<dbReference type="AlphaFoldDB" id="A0A412JMS5"/>
<comment type="caution">
    <text evidence="2">The sequence shown here is derived from an EMBL/GenBank/DDBJ whole genome shotgun (WGS) entry which is preliminary data.</text>
</comment>
<feature type="coiled-coil region" evidence="1">
    <location>
        <begin position="43"/>
        <end position="121"/>
    </location>
</feature>
<evidence type="ECO:0000313" key="3">
    <source>
        <dbReference type="Proteomes" id="UP000285283"/>
    </source>
</evidence>
<dbReference type="Proteomes" id="UP000285283">
    <property type="component" value="Unassembled WGS sequence"/>
</dbReference>
<dbReference type="Gene3D" id="1.10.287.1490">
    <property type="match status" value="1"/>
</dbReference>
<evidence type="ECO:0008006" key="4">
    <source>
        <dbReference type="Google" id="ProtNLM"/>
    </source>
</evidence>
<name>A0A412JMS5_BACUN</name>
<proteinExistence type="predicted"/>
<evidence type="ECO:0000313" key="2">
    <source>
        <dbReference type="EMBL" id="RGS53592.1"/>
    </source>
</evidence>
<organism evidence="2 3">
    <name type="scientific">Bacteroides uniformis</name>
    <dbReference type="NCBI Taxonomy" id="820"/>
    <lineage>
        <taxon>Bacteria</taxon>
        <taxon>Pseudomonadati</taxon>
        <taxon>Bacteroidota</taxon>
        <taxon>Bacteroidia</taxon>
        <taxon>Bacteroidales</taxon>
        <taxon>Bacteroidaceae</taxon>
        <taxon>Bacteroides</taxon>
    </lineage>
</organism>
<evidence type="ECO:0000256" key="1">
    <source>
        <dbReference type="SAM" id="Coils"/>
    </source>
</evidence>
<protein>
    <recommendedName>
        <fullName evidence="4">Phage tail tape measure protein</fullName>
    </recommendedName>
</protein>
<accession>A0A412JMS5</accession>
<dbReference type="RefSeq" id="WP_117878990.1">
    <property type="nucleotide sequence ID" value="NZ_JAVSNE010000001.1"/>
</dbReference>
<sequence>MEPVELTIITRNKTKEGLDEIARDTTKVGKTVEQVTADFKARMKEQSEVVKQVEADIKSLEKQLKKAAPGKAKMAVVADLEAAKKVLAEEKGELASLEKQVEQSSQKHIMLRTEIRNLKEQMAGMTEGTQEYAAAMQQLGEMQDRMGDINTQGRIFSDDNKNIRATMDAVSGLTGVMTAGVGVASLFGVEQEKLAEIQTRLQAVMAITMGVQQVANTLNKDSYFTHVLLAGAKNMLTAANTRLAVSLGISNVAAKALMATLTLGLSAAITALIYLWNKYSDRTAEAQKKLNAEIEKTGTAIQQISNDVDFETRIAEAAGKSKKELIELRKEAAKTALAMADIAFDEANAKFMKGDATREQLEAARENSQKAWDNYNKTMQDAVILDYEERAEKKKKDNDKQGKADEFAEAELKARQKINDMIIALMKEGEEKKKELALKQFDEELARIDREERDRLKALQAAQKNGMAVTPGQVATVKDQATRQRNLAGERYMKDYYDISKEYADKDKKLKEEEEQSWIDYNKEYGTYQEKRIAIVKDYENKIAKARTGGEKASLKKEQDKVLKELDLDNLKKGIDWTSVFGNLDKVSTDALGRLKKQLHDFIKEQKNLSPENIKEIVQAINSIEQEEKQRSPFQAISDSFAVLTKANKEAAEARREYNKVLAEGTEQEKKDAAAKLDSTEAARRKARAEATDSLHAGVDKAREYAEVAEGVLGIINELGIETPEWLDGYMEGMNEIMNGLAQMDLTKPMTVLTGGLQTIKGAVKSIVSLGGTISLFNSADYSDYNEMVAKYDVLLDVWDALLNKKKAYIKESYGAEATQAGAEALNLLNAEREVTKRLANSRLGSGSSAGSHSLQYRMWKGSYKYEGKNWRDVAGDISKQLDGVKFDGMSDMLNMTGEQLEWIKTNYTGLWSAMDGDFRGYLDNIIEYGEAEKEILESVKEQVTGISFDSFEDSYLNMLSDMSLKNADFAKDFEKKLQESILRSMLAKNYSTRIQALYDSWAKAGEDGTYTQQEIEDLRNMQSQLTDAMLAERDKMAAAFGWSADDGSSSSSQSGRAGAVTTITEETAGKIEGIATSIQIHVISMDDKMTDISQYAYEAIGILNTIAENTAFCKYLEGIADGMERMERDGVKMR</sequence>